<protein>
    <submittedName>
        <fullName evidence="1">Uncharacterized protein</fullName>
    </submittedName>
</protein>
<dbReference type="AlphaFoldDB" id="A0A2S0VMF3"/>
<dbReference type="KEGG" id="cate:C2869_02635"/>
<evidence type="ECO:0000313" key="1">
    <source>
        <dbReference type="EMBL" id="AWB65401.1"/>
    </source>
</evidence>
<reference evidence="1 2" key="1">
    <citation type="submission" date="2018-01" db="EMBL/GenBank/DDBJ databases">
        <title>Genome sequence of a Cantenovulum-like bacteria.</title>
        <authorList>
            <person name="Tan W.R."/>
            <person name="Lau N.-S."/>
            <person name="Go F."/>
            <person name="Amirul A.-A.A."/>
        </authorList>
    </citation>
    <scope>NUCLEOTIDE SEQUENCE [LARGE SCALE GENOMIC DNA]</scope>
    <source>
        <strain evidence="1 2">CCB-QB4</strain>
    </source>
</reference>
<accession>A0A2S0VMF3</accession>
<dbReference type="RefSeq" id="WP_108601478.1">
    <property type="nucleotide sequence ID" value="NZ_CP026604.1"/>
</dbReference>
<gene>
    <name evidence="1" type="ORF">C2869_02635</name>
</gene>
<organism evidence="1 2">
    <name type="scientific">Saccharobesus litoralis</name>
    <dbReference type="NCBI Taxonomy" id="2172099"/>
    <lineage>
        <taxon>Bacteria</taxon>
        <taxon>Pseudomonadati</taxon>
        <taxon>Pseudomonadota</taxon>
        <taxon>Gammaproteobacteria</taxon>
        <taxon>Alteromonadales</taxon>
        <taxon>Alteromonadaceae</taxon>
        <taxon>Saccharobesus</taxon>
    </lineage>
</organism>
<sequence length="382" mass="43139">MKFYFKLLAIIFAFSIFNVFASEQSELYKLLESKITADYKEQRRFIELGFRDVRELKYEYQTFKAIHSISDFSADLSKLSSPTSDALGKSYVSVVKQLAEEMGSELDAKPKGLFTSLLDVLIPPQNNSPDSASTPPMLDGLDSLLGASPYASLINGVGTMALQFLDVRGGGGLSAPDKHRIGTKKVEKFFNETKPYLVFYETLAQGNKHFKMELESIIPRSKQFEQRISLLRNSIKQEFDIDVTKENWDELFDKKFIAVNENSSNSIKEVLKESNKKSFKTALQYAESAKTLRNDIANEQDLLISNLIANIDVIITGLNSAKKQAIECSTNTGNTCKFKESTIKNQITKFQTHRANIQNINLKGLTENINQGESFGRRNLRW</sequence>
<keyword evidence="2" id="KW-1185">Reference proteome</keyword>
<proteinExistence type="predicted"/>
<name>A0A2S0VMF3_9ALTE</name>
<dbReference type="Proteomes" id="UP000244441">
    <property type="component" value="Chromosome"/>
</dbReference>
<evidence type="ECO:0000313" key="2">
    <source>
        <dbReference type="Proteomes" id="UP000244441"/>
    </source>
</evidence>
<dbReference type="EMBL" id="CP026604">
    <property type="protein sequence ID" value="AWB65401.1"/>
    <property type="molecule type" value="Genomic_DNA"/>
</dbReference>